<dbReference type="AlphaFoldDB" id="A0AAD7C2Q3"/>
<gene>
    <name evidence="1" type="ORF">B0H17DRAFT_961266</name>
</gene>
<dbReference type="Proteomes" id="UP001221757">
    <property type="component" value="Unassembled WGS sequence"/>
</dbReference>
<evidence type="ECO:0000313" key="2">
    <source>
        <dbReference type="Proteomes" id="UP001221757"/>
    </source>
</evidence>
<comment type="caution">
    <text evidence="1">The sequence shown here is derived from an EMBL/GenBank/DDBJ whole genome shotgun (WGS) entry which is preliminary data.</text>
</comment>
<dbReference type="EMBL" id="JARKIE010000461">
    <property type="protein sequence ID" value="KAJ7637223.1"/>
    <property type="molecule type" value="Genomic_DNA"/>
</dbReference>
<sequence length="350" mass="39201">METSTKPNEPRRALDLWFEDGNLVIQAGTSQFRVYRGILAARSSIFQDMLAFPQPPDSEVVEECPLVCLPDAESEVSDFLKAIFIPEYFPAFPALTTSDVIVGCLRLSHKYEVDYLRRRALIHLSSRYRTTLAEFDSRVCSSPDSAPSKAMSWPWPDVPTFTLCVIQLAREVDALWVLPLAFYDLSTGCNMPKDSPKPRIGREIFHGAVHNGLPTSLSAQDQDSFLQGHTIHTRAAAGDIMRFLSHPQDIEGCTSPVRCLAVRLEALEKHRADVAALSHIPLRVWGPDNWKKLEDVCPACLAGLKSTHAKAREAFWDDLPNMYGLPSWKELRQMWVAAIGNSLLCSRHLA</sequence>
<protein>
    <recommendedName>
        <fullName evidence="3">BTB domain-containing protein</fullName>
    </recommendedName>
</protein>
<accession>A0AAD7C2Q3</accession>
<dbReference type="Gene3D" id="3.30.710.10">
    <property type="entry name" value="Potassium Channel Kv1.1, Chain A"/>
    <property type="match status" value="1"/>
</dbReference>
<proteinExistence type="predicted"/>
<evidence type="ECO:0008006" key="3">
    <source>
        <dbReference type="Google" id="ProtNLM"/>
    </source>
</evidence>
<evidence type="ECO:0000313" key="1">
    <source>
        <dbReference type="EMBL" id="KAJ7637223.1"/>
    </source>
</evidence>
<reference evidence="1" key="1">
    <citation type="submission" date="2023-03" db="EMBL/GenBank/DDBJ databases">
        <title>Massive genome expansion in bonnet fungi (Mycena s.s.) driven by repeated elements and novel gene families across ecological guilds.</title>
        <authorList>
            <consortium name="Lawrence Berkeley National Laboratory"/>
            <person name="Harder C.B."/>
            <person name="Miyauchi S."/>
            <person name="Viragh M."/>
            <person name="Kuo A."/>
            <person name="Thoen E."/>
            <person name="Andreopoulos B."/>
            <person name="Lu D."/>
            <person name="Skrede I."/>
            <person name="Drula E."/>
            <person name="Henrissat B."/>
            <person name="Morin E."/>
            <person name="Kohler A."/>
            <person name="Barry K."/>
            <person name="LaButti K."/>
            <person name="Morin E."/>
            <person name="Salamov A."/>
            <person name="Lipzen A."/>
            <person name="Mereny Z."/>
            <person name="Hegedus B."/>
            <person name="Baldrian P."/>
            <person name="Stursova M."/>
            <person name="Weitz H."/>
            <person name="Taylor A."/>
            <person name="Grigoriev I.V."/>
            <person name="Nagy L.G."/>
            <person name="Martin F."/>
            <person name="Kauserud H."/>
        </authorList>
    </citation>
    <scope>NUCLEOTIDE SEQUENCE</scope>
    <source>
        <strain evidence="1">CBHHK067</strain>
    </source>
</reference>
<dbReference type="InterPro" id="IPR011333">
    <property type="entry name" value="SKP1/BTB/POZ_sf"/>
</dbReference>
<name>A0AAD7C2Q3_MYCRO</name>
<keyword evidence="2" id="KW-1185">Reference proteome</keyword>
<organism evidence="1 2">
    <name type="scientific">Mycena rosella</name>
    <name type="common">Pink bonnet</name>
    <name type="synonym">Agaricus rosellus</name>
    <dbReference type="NCBI Taxonomy" id="1033263"/>
    <lineage>
        <taxon>Eukaryota</taxon>
        <taxon>Fungi</taxon>
        <taxon>Dikarya</taxon>
        <taxon>Basidiomycota</taxon>
        <taxon>Agaricomycotina</taxon>
        <taxon>Agaricomycetes</taxon>
        <taxon>Agaricomycetidae</taxon>
        <taxon>Agaricales</taxon>
        <taxon>Marasmiineae</taxon>
        <taxon>Mycenaceae</taxon>
        <taxon>Mycena</taxon>
    </lineage>
</organism>